<sequence length="1335" mass="150317">MDAPSSIITQVSRDEEPSAPLRDKGAPVHVASNSKKPRNRGFFHSLFCCLCHDETDQLPVNNNAPLLVEENGTISKAACRLNKLTNSHEFPLQADVADPRLSSRLCTFCRASEPVAECLECFMASELCNLCRDTKSLVESNITKYLESSAFFRRAHTEANMPAELCFDPSDVLQQDCPTKESKSLEIATESSMISAEQKTSVDFTVHQTISGLMQPDEDYTENGQLSGELTEQDKLDCSESSSLSEFDLEHSESFSVSSDFVHLIENNECSEYRMESNISDQTVTEEQEPEAFPLFQAMPDLCMYYEQVDSEIQELVLSDLEMLYKHETESEQPSEVDSSEEGSEEISVSDLYGQYSEQDQNAVFELDKEPCRSFEQCELNNQNMPCVCHATHFESSEMCQASKESMPAGLSGSLEQQPPAGQIENTYDSELTAKNSQGSCTDTFGRSVQSELSDDFAEQTLEQNQSFEYYTEQDYSQMSLNEIECANTLEQCSSCGKYFEKCEIPEQCEPTEPAQNSEDSQQSESFENSLELCETFGTQCSVFHTSELPRENSPIECNTNEVKKQPECDTMFIRSMETFEARWLSQFLAVDCHQNNTFEQQEVEDLNVAISEPSDELLPCDSNAEGEPVIEPLYTSSEQRTLCRECEMREREQLKYDMPSELFELCDVKAGTFDLEYDESRAGESVVKETSIDEGSEEEYADCIDSKSQDSTETDESFKSFIDEPEEIYPVQIDDGKSLHDLPEEDECCTRYRQESHDVIDGLGDTHDPYTHDGVEAHENTQESCSEPETLRKEIKTYAEVLCSGLCKETVQSPKLCLEHAVPIVEEDYGPKHNDEDTTAHVVEDQDSEVFYKDEKIVESHGEMIVLDPSESAGEIYGLPVVEESIYKRDASDPCSIQSTCHEQVIAGLEMYAEDNSITESEVSEKFTEGSRPVEKEVKHDLVSETGPDKSESANKNEACWSNLTDDAQIKEENELEVIDETEGVHGPCCGEIETCEDVDTFLFASEEVVADVEKHSEFNKSEDPLNGAHDLLIMQKAIELQSDKDPLKDPEPPGCCSISLDLTETTEQKDDSPPQSKCSENLDEIIHQVLQIKTTEHSEPDDFFKLAGENTTSEQIEASEDTEASDDEDYPEFCDCEFCVQSIEQVPAKPLLPQIKSKDVGKICVVIDLDETLVHSSFKPVNNADFIIPVEIDGSVHQVYVLKRPHVDEFLKRMGELFECVLFTASLAKYADPVSDLLDKWGAFRCRLFRESCVFHRGNYVKDLSRLGRDLNKVIIVDNSPASYIFHPDNAVPVASWFDDMSDTELLDLIPFFERLSKVDDVYAVLKQQRTSS</sequence>
<gene>
    <name evidence="1" type="ORF">PGIGA_G00218820</name>
</gene>
<proteinExistence type="predicted"/>
<reference evidence="1 2" key="1">
    <citation type="journal article" date="2022" name="bioRxiv">
        <title>An ancient truncated duplication of the anti-Mullerian hormone receptor type 2 gene is a potential conserved master sex determinant in the Pangasiidae catfish family.</title>
        <authorList>
            <person name="Wen M."/>
            <person name="Pan Q."/>
            <person name="Jouanno E."/>
            <person name="Montfort J."/>
            <person name="Zahm M."/>
            <person name="Cabau C."/>
            <person name="Klopp C."/>
            <person name="Iampietro C."/>
            <person name="Roques C."/>
            <person name="Bouchez O."/>
            <person name="Castinel A."/>
            <person name="Donnadieu C."/>
            <person name="Parrinello H."/>
            <person name="Poncet C."/>
            <person name="Belmonte E."/>
            <person name="Gautier V."/>
            <person name="Avarre J.-C."/>
            <person name="Dugue R."/>
            <person name="Gustiano R."/>
            <person name="Ha T.T.T."/>
            <person name="Campet M."/>
            <person name="Sriphairoj K."/>
            <person name="Ribolli J."/>
            <person name="de Almeida F.L."/>
            <person name="Desvignes T."/>
            <person name="Postlethwait J.H."/>
            <person name="Bucao C.F."/>
            <person name="Robinson-Rechavi M."/>
            <person name="Bobe J."/>
            <person name="Herpin A."/>
            <person name="Guiguen Y."/>
        </authorList>
    </citation>
    <scope>NUCLEOTIDE SEQUENCE [LARGE SCALE GENOMIC DNA]</scope>
    <source>
        <strain evidence="1">YG-Dec2019</strain>
    </source>
</reference>
<protein>
    <submittedName>
        <fullName evidence="1">Uncharacterized protein</fullName>
    </submittedName>
</protein>
<dbReference type="Proteomes" id="UP000829447">
    <property type="component" value="Linkage Group LG5"/>
</dbReference>
<evidence type="ECO:0000313" key="1">
    <source>
        <dbReference type="EMBL" id="MCI4378680.1"/>
    </source>
</evidence>
<evidence type="ECO:0000313" key="2">
    <source>
        <dbReference type="Proteomes" id="UP000829447"/>
    </source>
</evidence>
<dbReference type="EMBL" id="CM040458">
    <property type="protein sequence ID" value="MCI4378680.1"/>
    <property type="molecule type" value="Genomic_DNA"/>
</dbReference>
<name>A0ACC5WIK7_PANGG</name>
<keyword evidence="2" id="KW-1185">Reference proteome</keyword>
<accession>A0ACC5WIK7</accession>
<organism evidence="1 2">
    <name type="scientific">Pangasianodon gigas</name>
    <name type="common">Mekong giant catfish</name>
    <name type="synonym">Pangasius gigas</name>
    <dbReference type="NCBI Taxonomy" id="30993"/>
    <lineage>
        <taxon>Eukaryota</taxon>
        <taxon>Metazoa</taxon>
        <taxon>Chordata</taxon>
        <taxon>Craniata</taxon>
        <taxon>Vertebrata</taxon>
        <taxon>Euteleostomi</taxon>
        <taxon>Actinopterygii</taxon>
        <taxon>Neopterygii</taxon>
        <taxon>Teleostei</taxon>
        <taxon>Ostariophysi</taxon>
        <taxon>Siluriformes</taxon>
        <taxon>Pangasiidae</taxon>
        <taxon>Pangasianodon</taxon>
    </lineage>
</organism>
<comment type="caution">
    <text evidence="1">The sequence shown here is derived from an EMBL/GenBank/DDBJ whole genome shotgun (WGS) entry which is preliminary data.</text>
</comment>